<name>A0A8S3VFL4_MYTED</name>
<keyword evidence="1" id="KW-0479">Metal-binding</keyword>
<feature type="compositionally biased region" description="Low complexity" evidence="5">
    <location>
        <begin position="203"/>
        <end position="216"/>
    </location>
</feature>
<evidence type="ECO:0000256" key="6">
    <source>
        <dbReference type="SAM" id="SignalP"/>
    </source>
</evidence>
<dbReference type="EMBL" id="CAJPWZ010003313">
    <property type="protein sequence ID" value="CAG2256710.1"/>
    <property type="molecule type" value="Genomic_DNA"/>
</dbReference>
<keyword evidence="6" id="KW-0732">Signal</keyword>
<evidence type="ECO:0000259" key="7">
    <source>
        <dbReference type="PROSITE" id="PS50016"/>
    </source>
</evidence>
<keyword evidence="9" id="KW-1185">Reference proteome</keyword>
<dbReference type="PROSITE" id="PS50016">
    <property type="entry name" value="ZF_PHD_2"/>
    <property type="match status" value="1"/>
</dbReference>
<gene>
    <name evidence="8" type="ORF">MEDL_68014</name>
</gene>
<organism evidence="8 9">
    <name type="scientific">Mytilus edulis</name>
    <name type="common">Blue mussel</name>
    <dbReference type="NCBI Taxonomy" id="6550"/>
    <lineage>
        <taxon>Eukaryota</taxon>
        <taxon>Metazoa</taxon>
        <taxon>Spiralia</taxon>
        <taxon>Lophotrochozoa</taxon>
        <taxon>Mollusca</taxon>
        <taxon>Bivalvia</taxon>
        <taxon>Autobranchia</taxon>
        <taxon>Pteriomorphia</taxon>
        <taxon>Mytilida</taxon>
        <taxon>Mytiloidea</taxon>
        <taxon>Mytilidae</taxon>
        <taxon>Mytilinae</taxon>
        <taxon>Mytilus</taxon>
    </lineage>
</organism>
<feature type="domain" description="PHD-type" evidence="7">
    <location>
        <begin position="89"/>
        <end position="145"/>
    </location>
</feature>
<dbReference type="InterPro" id="IPR019787">
    <property type="entry name" value="Znf_PHD-finger"/>
</dbReference>
<dbReference type="OrthoDB" id="5968622at2759"/>
<dbReference type="AlphaFoldDB" id="A0A8S3VFL4"/>
<evidence type="ECO:0000256" key="2">
    <source>
        <dbReference type="ARBA" id="ARBA00022771"/>
    </source>
</evidence>
<keyword evidence="3" id="KW-0862">Zinc</keyword>
<accession>A0A8S3VFL4</accession>
<dbReference type="PROSITE" id="PS01359">
    <property type="entry name" value="ZF_PHD_1"/>
    <property type="match status" value="1"/>
</dbReference>
<evidence type="ECO:0000313" key="9">
    <source>
        <dbReference type="Proteomes" id="UP000683360"/>
    </source>
</evidence>
<comment type="caution">
    <text evidence="8">The sequence shown here is derived from an EMBL/GenBank/DDBJ whole genome shotgun (WGS) entry which is preliminary data.</text>
</comment>
<keyword evidence="2 4" id="KW-0863">Zinc-finger</keyword>
<feature type="signal peptide" evidence="6">
    <location>
        <begin position="1"/>
        <end position="20"/>
    </location>
</feature>
<feature type="region of interest" description="Disordered" evidence="5">
    <location>
        <begin position="186"/>
        <end position="216"/>
    </location>
</feature>
<dbReference type="InterPro" id="IPR013083">
    <property type="entry name" value="Znf_RING/FYVE/PHD"/>
</dbReference>
<evidence type="ECO:0000256" key="4">
    <source>
        <dbReference type="PROSITE-ProRule" id="PRU00146"/>
    </source>
</evidence>
<dbReference type="InterPro" id="IPR011011">
    <property type="entry name" value="Znf_FYVE_PHD"/>
</dbReference>
<evidence type="ECO:0000313" key="8">
    <source>
        <dbReference type="EMBL" id="CAG2256710.1"/>
    </source>
</evidence>
<reference evidence="8" key="1">
    <citation type="submission" date="2021-03" db="EMBL/GenBank/DDBJ databases">
        <authorList>
            <person name="Bekaert M."/>
        </authorList>
    </citation>
    <scope>NUCLEOTIDE SEQUENCE</scope>
</reference>
<proteinExistence type="predicted"/>
<dbReference type="InterPro" id="IPR019786">
    <property type="entry name" value="Zinc_finger_PHD-type_CS"/>
</dbReference>
<dbReference type="GO" id="GO:0008270">
    <property type="term" value="F:zinc ion binding"/>
    <property type="evidence" value="ECO:0007669"/>
    <property type="project" value="UniProtKB-KW"/>
</dbReference>
<feature type="chain" id="PRO_5035902577" description="PHD-type domain-containing protein" evidence="6">
    <location>
        <begin position="21"/>
        <end position="229"/>
    </location>
</feature>
<evidence type="ECO:0000256" key="1">
    <source>
        <dbReference type="ARBA" id="ARBA00022723"/>
    </source>
</evidence>
<evidence type="ECO:0000256" key="3">
    <source>
        <dbReference type="ARBA" id="ARBA00022833"/>
    </source>
</evidence>
<dbReference type="Proteomes" id="UP000683360">
    <property type="component" value="Unassembled WGS sequence"/>
</dbReference>
<sequence length="229" mass="26180">MKTLLVLIILLATLYKSTHPTCSHKCNVWKPNLSPLYIYTQTWTKHLKRSIMTKADKNNSQFKCLLNLVLLLAGDIQQNPGPQNRNITVNPCGLCDRPVTWSCEGVCCDDCNIWHHRSCIELCSHDYELLHRSNVQWMCCKCESMNVDSFTYHSFELYTTNMFSPLSRTDFSIDSDLNTSVFNPVHTSSPKSIGNRHSRNSKRSSNLSKSTNSNNSNVLNLPPNFIYLL</sequence>
<evidence type="ECO:0000256" key="5">
    <source>
        <dbReference type="SAM" id="MobiDB-lite"/>
    </source>
</evidence>
<dbReference type="Gene3D" id="3.30.40.10">
    <property type="entry name" value="Zinc/RING finger domain, C3HC4 (zinc finger)"/>
    <property type="match status" value="1"/>
</dbReference>
<protein>
    <recommendedName>
        <fullName evidence="7">PHD-type domain-containing protein</fullName>
    </recommendedName>
</protein>
<dbReference type="SUPFAM" id="SSF57903">
    <property type="entry name" value="FYVE/PHD zinc finger"/>
    <property type="match status" value="1"/>
</dbReference>